<organism evidence="1 2">
    <name type="scientific">Caproicibacterium argilliputei</name>
    <dbReference type="NCBI Taxonomy" id="3030016"/>
    <lineage>
        <taxon>Bacteria</taxon>
        <taxon>Bacillati</taxon>
        <taxon>Bacillota</taxon>
        <taxon>Clostridia</taxon>
        <taxon>Eubacteriales</taxon>
        <taxon>Oscillospiraceae</taxon>
        <taxon>Caproicibacterium</taxon>
    </lineage>
</organism>
<evidence type="ECO:0000313" key="1">
    <source>
        <dbReference type="EMBL" id="WOC32740.1"/>
    </source>
</evidence>
<dbReference type="RefSeq" id="WP_316935054.1">
    <property type="nucleotide sequence ID" value="NZ_CP135996.1"/>
</dbReference>
<dbReference type="AlphaFoldDB" id="A0AA97DBW8"/>
<keyword evidence="2" id="KW-1185">Reference proteome</keyword>
<dbReference type="Proteomes" id="UP001300604">
    <property type="component" value="Chromosome"/>
</dbReference>
<reference evidence="1" key="2">
    <citation type="submission" date="2024-06" db="EMBL/GenBank/DDBJ databases">
        <title>Caproicibacterium argilliputei sp. nov, a novel caproic acid producing anaerobic bacterium isolated from pit mud.</title>
        <authorList>
            <person name="Xia S."/>
        </authorList>
    </citation>
    <scope>NUCLEOTIDE SEQUENCE</scope>
    <source>
        <strain evidence="1">ZCY20-5</strain>
    </source>
</reference>
<protein>
    <submittedName>
        <fullName evidence="1">Uncharacterized protein</fullName>
    </submittedName>
</protein>
<sequence length="283" mass="32879">MPESFWCKGYNLSSGPKWRLTCWEFSNKSMEPLGMKFEDVFDPRQMSRFNFHGHYYTDSQALDDILHFRCVDFDQYWANVNAEVEAMMANPMIRAMMPTAEQMKQGNAQVAKKPMGFSWMFDTNQEDWIHAFFGSREKQAAIPSFEEGFKLYHPDDQHPTYLDHGYDESKPLEQLTKADLDKAAAFRGGECLEDNHGDIYKPIAWKCADGHTFHSSVNAVLNGGHWCPECLAHEWNYAAMAKVNPFYAQVWNPQHDADDDYCIPMQYSAYDITKKIEEELKEK</sequence>
<name>A0AA97DBW8_9FIRM</name>
<proteinExistence type="predicted"/>
<gene>
    <name evidence="1" type="ORF">PXC00_02370</name>
</gene>
<evidence type="ECO:0000313" key="2">
    <source>
        <dbReference type="Proteomes" id="UP001300604"/>
    </source>
</evidence>
<reference evidence="1" key="1">
    <citation type="submission" date="2023-09" db="EMBL/GenBank/DDBJ databases">
        <authorList>
            <person name="Zeng C."/>
        </authorList>
    </citation>
    <scope>NUCLEOTIDE SEQUENCE</scope>
    <source>
        <strain evidence="1">ZCY20-5</strain>
    </source>
</reference>
<dbReference type="EMBL" id="CP135996">
    <property type="protein sequence ID" value="WOC32740.1"/>
    <property type="molecule type" value="Genomic_DNA"/>
</dbReference>
<dbReference type="KEGG" id="carl:PXC00_02370"/>
<accession>A0AA97DBW8</accession>